<evidence type="ECO:0000259" key="8">
    <source>
        <dbReference type="PROSITE" id="PS50048"/>
    </source>
</evidence>
<dbReference type="InterPro" id="IPR001138">
    <property type="entry name" value="Zn2Cys6_DnaBD"/>
</dbReference>
<sequence>MSGANRCEQCDAVFARPEHMRRHQVLHSRLRPYHCAFCGKSFARSDVARRHHQTCKSIEGASPTPSDAPRRVNRACDSCRRSKVKCSGTRPCSRCDTIGRGHLCQYTLRKPRLDIGIVRDTVSVGLTDQTHEPRKHLAADHVGESMLVDGYDGDSPGAGQNPVEPEDDCKQAESSSHASLGEVCQYQETSNSLADSLDGGATVINSLVVNPSTYFDLDLLDWGILDHSFLALAKDDFTEATFSEPHSQPIVSPAATVSLCGAETALDLPAGIGLMQISPLEAHRSCILAFLRESNQRSSKWEQWFSLDNMSLFIRSYFKSFHQHTPLLHLASWSITTCRTSLVFAMLLMGAMYTENFESNGPESRRLCRLAETYAWTSDPSFSAALPAELESIQAVYIVTLLDAFYFPAKRNHPHVDTKRLMEEARKAGVFDPVPPRSEPCTMSWAEWSKQECRIRTAFILYLFDAARTVLFNQHPELRLYELCLPLPCDESVLNAGSEEEWREMYRSTGNLSTLDYPVVLSLFMCEEPVEMLLDLSVMGAFTVLHGM</sequence>
<evidence type="ECO:0000256" key="5">
    <source>
        <dbReference type="ARBA" id="ARBA00023242"/>
    </source>
</evidence>
<dbReference type="GO" id="GO:0006351">
    <property type="term" value="P:DNA-templated transcription"/>
    <property type="evidence" value="ECO:0007669"/>
    <property type="project" value="InterPro"/>
</dbReference>
<dbReference type="PROSITE" id="PS50157">
    <property type="entry name" value="ZINC_FINGER_C2H2_2"/>
    <property type="match status" value="2"/>
</dbReference>
<evidence type="ECO:0000313" key="11">
    <source>
        <dbReference type="Proteomes" id="UP000738349"/>
    </source>
</evidence>
<feature type="region of interest" description="Disordered" evidence="7">
    <location>
        <begin position="146"/>
        <end position="174"/>
    </location>
</feature>
<dbReference type="Pfam" id="PF00172">
    <property type="entry name" value="Zn_clus"/>
    <property type="match status" value="1"/>
</dbReference>
<dbReference type="PANTHER" id="PTHR47660">
    <property type="entry name" value="TRANSCRIPTION FACTOR WITH C2H2 AND ZN(2)-CYS(6) DNA BINDING DOMAIN (EUROFUNG)-RELATED-RELATED"/>
    <property type="match status" value="1"/>
</dbReference>
<dbReference type="EMBL" id="JAGMUV010000021">
    <property type="protein sequence ID" value="KAH7124565.1"/>
    <property type="molecule type" value="Genomic_DNA"/>
</dbReference>
<evidence type="ECO:0000256" key="7">
    <source>
        <dbReference type="SAM" id="MobiDB-lite"/>
    </source>
</evidence>
<dbReference type="Pfam" id="PF04082">
    <property type="entry name" value="Fungal_trans"/>
    <property type="match status" value="1"/>
</dbReference>
<feature type="domain" description="C2H2-type" evidence="9">
    <location>
        <begin position="33"/>
        <end position="63"/>
    </location>
</feature>
<accession>A0A9P9IMI7</accession>
<evidence type="ECO:0000256" key="1">
    <source>
        <dbReference type="ARBA" id="ARBA00022723"/>
    </source>
</evidence>
<dbReference type="PROSITE" id="PS00463">
    <property type="entry name" value="ZN2_CY6_FUNGAL_1"/>
    <property type="match status" value="1"/>
</dbReference>
<evidence type="ECO:0000259" key="9">
    <source>
        <dbReference type="PROSITE" id="PS50157"/>
    </source>
</evidence>
<evidence type="ECO:0000256" key="4">
    <source>
        <dbReference type="ARBA" id="ARBA00023163"/>
    </source>
</evidence>
<gene>
    <name evidence="10" type="ORF">EDB81DRAFT_208781</name>
</gene>
<dbReference type="GO" id="GO:0008270">
    <property type="term" value="F:zinc ion binding"/>
    <property type="evidence" value="ECO:0007669"/>
    <property type="project" value="UniProtKB-KW"/>
</dbReference>
<dbReference type="InterPro" id="IPR036236">
    <property type="entry name" value="Znf_C2H2_sf"/>
</dbReference>
<dbReference type="SMART" id="SM00066">
    <property type="entry name" value="GAL4"/>
    <property type="match status" value="1"/>
</dbReference>
<dbReference type="SMART" id="SM00355">
    <property type="entry name" value="ZnF_C2H2"/>
    <property type="match status" value="2"/>
</dbReference>
<keyword evidence="2" id="KW-0862">Zinc</keyword>
<reference evidence="10" key="1">
    <citation type="journal article" date="2021" name="Nat. Commun.">
        <title>Genetic determinants of endophytism in the Arabidopsis root mycobiome.</title>
        <authorList>
            <person name="Mesny F."/>
            <person name="Miyauchi S."/>
            <person name="Thiergart T."/>
            <person name="Pickel B."/>
            <person name="Atanasova L."/>
            <person name="Karlsson M."/>
            <person name="Huettel B."/>
            <person name="Barry K.W."/>
            <person name="Haridas S."/>
            <person name="Chen C."/>
            <person name="Bauer D."/>
            <person name="Andreopoulos W."/>
            <person name="Pangilinan J."/>
            <person name="LaButti K."/>
            <person name="Riley R."/>
            <person name="Lipzen A."/>
            <person name="Clum A."/>
            <person name="Drula E."/>
            <person name="Henrissat B."/>
            <person name="Kohler A."/>
            <person name="Grigoriev I.V."/>
            <person name="Martin F.M."/>
            <person name="Hacquard S."/>
        </authorList>
    </citation>
    <scope>NUCLEOTIDE SEQUENCE</scope>
    <source>
        <strain evidence="10">MPI-CAGE-AT-0147</strain>
    </source>
</reference>
<protein>
    <submittedName>
        <fullName evidence="10">Uncharacterized protein</fullName>
    </submittedName>
</protein>
<dbReference type="Proteomes" id="UP000738349">
    <property type="component" value="Unassembled WGS sequence"/>
</dbReference>
<keyword evidence="5" id="KW-0539">Nucleus</keyword>
<keyword evidence="11" id="KW-1185">Reference proteome</keyword>
<keyword evidence="4" id="KW-0804">Transcription</keyword>
<evidence type="ECO:0000256" key="2">
    <source>
        <dbReference type="ARBA" id="ARBA00022833"/>
    </source>
</evidence>
<comment type="caution">
    <text evidence="10">The sequence shown here is derived from an EMBL/GenBank/DDBJ whole genome shotgun (WGS) entry which is preliminary data.</text>
</comment>
<evidence type="ECO:0000256" key="3">
    <source>
        <dbReference type="ARBA" id="ARBA00023015"/>
    </source>
</evidence>
<keyword evidence="3" id="KW-0805">Transcription regulation</keyword>
<name>A0A9P9IMI7_9HYPO</name>
<dbReference type="SUPFAM" id="SSF57667">
    <property type="entry name" value="beta-beta-alpha zinc fingers"/>
    <property type="match status" value="1"/>
</dbReference>
<evidence type="ECO:0000256" key="6">
    <source>
        <dbReference type="PROSITE-ProRule" id="PRU00042"/>
    </source>
</evidence>
<dbReference type="PROSITE" id="PS50048">
    <property type="entry name" value="ZN2_CY6_FUNGAL_2"/>
    <property type="match status" value="1"/>
</dbReference>
<dbReference type="PROSITE" id="PS00028">
    <property type="entry name" value="ZINC_FINGER_C2H2_1"/>
    <property type="match status" value="1"/>
</dbReference>
<dbReference type="InterPro" id="IPR013087">
    <property type="entry name" value="Znf_C2H2_type"/>
</dbReference>
<dbReference type="Gene3D" id="3.30.160.60">
    <property type="entry name" value="Classic Zinc Finger"/>
    <property type="match status" value="2"/>
</dbReference>
<dbReference type="SUPFAM" id="SSF57701">
    <property type="entry name" value="Zn2/Cys6 DNA-binding domain"/>
    <property type="match status" value="1"/>
</dbReference>
<dbReference type="AlphaFoldDB" id="A0A9P9IMI7"/>
<evidence type="ECO:0000313" key="10">
    <source>
        <dbReference type="EMBL" id="KAH7124565.1"/>
    </source>
</evidence>
<proteinExistence type="predicted"/>
<dbReference type="GO" id="GO:0003677">
    <property type="term" value="F:DNA binding"/>
    <property type="evidence" value="ECO:0007669"/>
    <property type="project" value="InterPro"/>
</dbReference>
<dbReference type="InterPro" id="IPR036864">
    <property type="entry name" value="Zn2-C6_fun-type_DNA-bd_sf"/>
</dbReference>
<dbReference type="InterPro" id="IPR007219">
    <property type="entry name" value="XnlR_reg_dom"/>
</dbReference>
<dbReference type="OrthoDB" id="5074182at2759"/>
<dbReference type="CDD" id="cd00067">
    <property type="entry name" value="GAL4"/>
    <property type="match status" value="1"/>
</dbReference>
<feature type="domain" description="C2H2-type" evidence="9">
    <location>
        <begin position="5"/>
        <end position="32"/>
    </location>
</feature>
<dbReference type="CDD" id="cd12148">
    <property type="entry name" value="fungal_TF_MHR"/>
    <property type="match status" value="1"/>
</dbReference>
<feature type="domain" description="Zn(2)-C6 fungal-type" evidence="8">
    <location>
        <begin position="75"/>
        <end position="106"/>
    </location>
</feature>
<keyword evidence="6" id="KW-0863">Zinc-finger</keyword>
<dbReference type="GO" id="GO:0000981">
    <property type="term" value="F:DNA-binding transcription factor activity, RNA polymerase II-specific"/>
    <property type="evidence" value="ECO:0007669"/>
    <property type="project" value="InterPro"/>
</dbReference>
<organism evidence="10 11">
    <name type="scientific">Dactylonectria macrodidyma</name>
    <dbReference type="NCBI Taxonomy" id="307937"/>
    <lineage>
        <taxon>Eukaryota</taxon>
        <taxon>Fungi</taxon>
        <taxon>Dikarya</taxon>
        <taxon>Ascomycota</taxon>
        <taxon>Pezizomycotina</taxon>
        <taxon>Sordariomycetes</taxon>
        <taxon>Hypocreomycetidae</taxon>
        <taxon>Hypocreales</taxon>
        <taxon>Nectriaceae</taxon>
        <taxon>Dactylonectria</taxon>
    </lineage>
</organism>
<keyword evidence="1" id="KW-0479">Metal-binding</keyword>
<dbReference type="PANTHER" id="PTHR47660:SF2">
    <property type="entry name" value="TRANSCRIPTION FACTOR WITH C2H2 AND ZN(2)-CYS(6) DNA BINDING DOMAIN (EUROFUNG)"/>
    <property type="match status" value="1"/>
</dbReference>
<dbReference type="Gene3D" id="4.10.240.10">
    <property type="entry name" value="Zn(2)-C6 fungal-type DNA-binding domain"/>
    <property type="match status" value="1"/>
</dbReference>